<protein>
    <submittedName>
        <fullName evidence="2">EVE domain-containing protein</fullName>
    </submittedName>
</protein>
<dbReference type="OrthoDB" id="9793567at2"/>
<dbReference type="SUPFAM" id="SSF88697">
    <property type="entry name" value="PUA domain-like"/>
    <property type="match status" value="1"/>
</dbReference>
<dbReference type="AlphaFoldDB" id="A0A411YJ14"/>
<accession>A0A411YJ14</accession>
<dbReference type="InterPro" id="IPR015947">
    <property type="entry name" value="PUA-like_sf"/>
</dbReference>
<gene>
    <name evidence="2" type="ORF">ER308_17650</name>
</gene>
<dbReference type="RefSeq" id="WP_131156206.1">
    <property type="nucleotide sequence ID" value="NZ_CP036402.1"/>
</dbReference>
<dbReference type="Gene3D" id="3.10.590.10">
    <property type="entry name" value="ph1033 like domains"/>
    <property type="match status" value="1"/>
</dbReference>
<feature type="domain" description="EVE" evidence="1">
    <location>
        <begin position="3"/>
        <end position="93"/>
    </location>
</feature>
<dbReference type="KEGG" id="erz:ER308_17650"/>
<dbReference type="Proteomes" id="UP000291469">
    <property type="component" value="Chromosome"/>
</dbReference>
<dbReference type="Pfam" id="PF01878">
    <property type="entry name" value="EVE"/>
    <property type="match status" value="1"/>
</dbReference>
<dbReference type="EMBL" id="CP036402">
    <property type="protein sequence ID" value="QBI21213.1"/>
    <property type="molecule type" value="Genomic_DNA"/>
</dbReference>
<proteinExistence type="predicted"/>
<evidence type="ECO:0000313" key="2">
    <source>
        <dbReference type="EMBL" id="QBI21213.1"/>
    </source>
</evidence>
<organism evidence="2 3">
    <name type="scientific">Egibacter rhizosphaerae</name>
    <dbReference type="NCBI Taxonomy" id="1670831"/>
    <lineage>
        <taxon>Bacteria</taxon>
        <taxon>Bacillati</taxon>
        <taxon>Actinomycetota</taxon>
        <taxon>Nitriliruptoria</taxon>
        <taxon>Egibacterales</taxon>
        <taxon>Egibacteraceae</taxon>
        <taxon>Egibacter</taxon>
    </lineage>
</organism>
<dbReference type="InterPro" id="IPR002740">
    <property type="entry name" value="EVE_domain"/>
</dbReference>
<sequence length="146" mass="17190">MRIWCLTTSPDNFARTAELGWTVQGIKSRRQRTAEQIQPGDKVVYYITKHVAFGATAEVTSEYFEDHEPIWESKPGEDYPWRFHISPEVAITDPERWVPAEDLYEELEFVKRWPEQNWKLAFQGNIREWPEADYKVVKAALEEQAS</sequence>
<evidence type="ECO:0000259" key="1">
    <source>
        <dbReference type="Pfam" id="PF01878"/>
    </source>
</evidence>
<reference evidence="2 3" key="1">
    <citation type="submission" date="2019-01" db="EMBL/GenBank/DDBJ databases">
        <title>Egibacter rhizosphaerae EGI 80759T.</title>
        <authorList>
            <person name="Chen D.-D."/>
            <person name="Tian Y."/>
            <person name="Jiao J.-Y."/>
            <person name="Zhang X.-T."/>
            <person name="Zhang Y.-G."/>
            <person name="Zhang Y."/>
            <person name="Xiao M."/>
            <person name="Shu W.-S."/>
            <person name="Li W.-J."/>
        </authorList>
    </citation>
    <scope>NUCLEOTIDE SEQUENCE [LARGE SCALE GENOMIC DNA]</scope>
    <source>
        <strain evidence="2 3">EGI 80759</strain>
    </source>
</reference>
<name>A0A411YJ14_9ACTN</name>
<evidence type="ECO:0000313" key="3">
    <source>
        <dbReference type="Proteomes" id="UP000291469"/>
    </source>
</evidence>
<keyword evidence="3" id="KW-1185">Reference proteome</keyword>